<proteinExistence type="inferred from homology"/>
<evidence type="ECO:0000256" key="2">
    <source>
        <dbReference type="ARBA" id="ARBA00005464"/>
    </source>
</evidence>
<evidence type="ECO:0000256" key="5">
    <source>
        <dbReference type="ARBA" id="ARBA00022618"/>
    </source>
</evidence>
<dbReference type="Pfam" id="PF00254">
    <property type="entry name" value="FKBP_C"/>
    <property type="match status" value="1"/>
</dbReference>
<evidence type="ECO:0000256" key="13">
    <source>
        <dbReference type="PROSITE-ProRule" id="PRU00277"/>
    </source>
</evidence>
<feature type="domain" description="PPIase FKBP-type" evidence="15">
    <location>
        <begin position="163"/>
        <end position="248"/>
    </location>
</feature>
<evidence type="ECO:0000256" key="1">
    <source>
        <dbReference type="ARBA" id="ARBA00000971"/>
    </source>
</evidence>
<sequence length="428" mass="48413">MSLQVEKLEKNMAKLTIEVPADDLEKALQSAYMKQKNKINMPGFRKGKVPRQMIEKMYGAEIFYDDAANELIPKAYSDAYEECELNIVSQPDINVVQIEKGKPFIFTADVATKPEVTLGEYKGLEVDKISTRVTQKEVDAKIQEEAEKNARTVAVEDRPVQDGDEVILDFEGFVDGVAFEGGKGENYPLTIGSNSFIPGFEEQLVGAETGKEIEVNVTFPEDYHAEELKGKEAVFKCTVHEIKAKELPEIDDEFAAEVSEFDTLEEYKADVKAKIKDEKAAEGKTKKEDQVVEQAVKNAEMEIPKAMIETQVRQMADDFAQRIQSQGLSMEQYFQFTGMTAEKMLEELRPQAIKRIETRLVLEAIAKAENIEISDDKIDEELAKMAESYKMEVDKLKEFMGENEKNQMKEDMAVQEAVTFLLENAVEK</sequence>
<organism evidence="16 17">
    <name type="scientific">Extibacter muris</name>
    <dbReference type="NCBI Taxonomy" id="1796622"/>
    <lineage>
        <taxon>Bacteria</taxon>
        <taxon>Bacillati</taxon>
        <taxon>Bacillota</taxon>
        <taxon>Clostridia</taxon>
        <taxon>Lachnospirales</taxon>
        <taxon>Lachnospiraceae</taxon>
        <taxon>Extibacter</taxon>
    </lineage>
</organism>
<dbReference type="GO" id="GO:0051083">
    <property type="term" value="P:'de novo' cotranslational protein folding"/>
    <property type="evidence" value="ECO:0007669"/>
    <property type="project" value="TreeGrafter"/>
</dbReference>
<evidence type="ECO:0000256" key="8">
    <source>
        <dbReference type="ARBA" id="ARBA00023235"/>
    </source>
</evidence>
<dbReference type="GO" id="GO:0005737">
    <property type="term" value="C:cytoplasm"/>
    <property type="evidence" value="ECO:0007669"/>
    <property type="project" value="UniProtKB-SubCell"/>
</dbReference>
<comment type="subcellular location">
    <subcellularLocation>
        <location evidence="12">Cytoplasm</location>
    </subcellularLocation>
    <text evidence="12">About half TF is bound to the ribosome near the polypeptide exit tunnel while the other half is free in the cytoplasm.</text>
</comment>
<dbReference type="EC" id="5.2.1.8" evidence="3 12"/>
<dbReference type="GO" id="GO:0043022">
    <property type="term" value="F:ribosome binding"/>
    <property type="evidence" value="ECO:0007669"/>
    <property type="project" value="TreeGrafter"/>
</dbReference>
<evidence type="ECO:0000256" key="4">
    <source>
        <dbReference type="ARBA" id="ARBA00016902"/>
    </source>
</evidence>
<dbReference type="PIRSF" id="PIRSF003095">
    <property type="entry name" value="Trigger_factor"/>
    <property type="match status" value="1"/>
</dbReference>
<evidence type="ECO:0000259" key="15">
    <source>
        <dbReference type="PROSITE" id="PS50059"/>
    </source>
</evidence>
<dbReference type="PROSITE" id="PS50059">
    <property type="entry name" value="FKBP_PPIASE"/>
    <property type="match status" value="1"/>
</dbReference>
<dbReference type="Pfam" id="PF05697">
    <property type="entry name" value="Trigger_N"/>
    <property type="match status" value="1"/>
</dbReference>
<comment type="catalytic activity">
    <reaction evidence="1 12 13">
        <text>[protein]-peptidylproline (omega=180) = [protein]-peptidylproline (omega=0)</text>
        <dbReference type="Rhea" id="RHEA:16237"/>
        <dbReference type="Rhea" id="RHEA-COMP:10747"/>
        <dbReference type="Rhea" id="RHEA-COMP:10748"/>
        <dbReference type="ChEBI" id="CHEBI:83833"/>
        <dbReference type="ChEBI" id="CHEBI:83834"/>
        <dbReference type="EC" id="5.2.1.8"/>
    </reaction>
</comment>
<dbReference type="GO" id="GO:0003755">
    <property type="term" value="F:peptidyl-prolyl cis-trans isomerase activity"/>
    <property type="evidence" value="ECO:0007669"/>
    <property type="project" value="UniProtKB-UniRule"/>
</dbReference>
<keyword evidence="8 12" id="KW-0413">Isomerase</keyword>
<evidence type="ECO:0000256" key="3">
    <source>
        <dbReference type="ARBA" id="ARBA00013194"/>
    </source>
</evidence>
<keyword evidence="17" id="KW-1185">Reference proteome</keyword>
<accession>A0A4R4FHP5</accession>
<evidence type="ECO:0000256" key="6">
    <source>
        <dbReference type="ARBA" id="ARBA00023110"/>
    </source>
</evidence>
<evidence type="ECO:0000256" key="10">
    <source>
        <dbReference type="ARBA" id="ARBA00024849"/>
    </source>
</evidence>
<keyword evidence="9 12" id="KW-0131">Cell cycle</keyword>
<dbReference type="Gene3D" id="3.10.50.40">
    <property type="match status" value="1"/>
</dbReference>
<keyword evidence="5 12" id="KW-0132">Cell division</keyword>
<dbReference type="InterPro" id="IPR027304">
    <property type="entry name" value="Trigger_fact/SurA_dom_sf"/>
</dbReference>
<comment type="caution">
    <text evidence="16">The sequence shown here is derived from an EMBL/GenBank/DDBJ whole genome shotgun (WGS) entry which is preliminary data.</text>
</comment>
<dbReference type="InterPro" id="IPR036611">
    <property type="entry name" value="Trigger_fac_ribosome-bd_sf"/>
</dbReference>
<dbReference type="InterPro" id="IPR005215">
    <property type="entry name" value="Trig_fac"/>
</dbReference>
<dbReference type="Gene3D" id="1.10.3120.10">
    <property type="entry name" value="Trigger factor, C-terminal domain"/>
    <property type="match status" value="1"/>
</dbReference>
<evidence type="ECO:0000256" key="12">
    <source>
        <dbReference type="HAMAP-Rule" id="MF_00303"/>
    </source>
</evidence>
<dbReference type="Proteomes" id="UP000295710">
    <property type="component" value="Unassembled WGS sequence"/>
</dbReference>
<dbReference type="GO" id="GO:0043335">
    <property type="term" value="P:protein unfolding"/>
    <property type="evidence" value="ECO:0007669"/>
    <property type="project" value="TreeGrafter"/>
</dbReference>
<dbReference type="SUPFAM" id="SSF109998">
    <property type="entry name" value="Triger factor/SurA peptide-binding domain-like"/>
    <property type="match status" value="1"/>
</dbReference>
<dbReference type="InterPro" id="IPR037041">
    <property type="entry name" value="Trigger_fac_C_sf"/>
</dbReference>
<dbReference type="GO" id="GO:0051301">
    <property type="term" value="P:cell division"/>
    <property type="evidence" value="ECO:0007669"/>
    <property type="project" value="UniProtKB-KW"/>
</dbReference>
<reference evidence="16 17" key="1">
    <citation type="journal article" date="2016" name="Nat. Microbiol.">
        <title>The Mouse Intestinal Bacterial Collection (miBC) provides host-specific insight into cultured diversity and functional potential of the gut microbiota.</title>
        <authorList>
            <person name="Lagkouvardos I."/>
            <person name="Pukall R."/>
            <person name="Abt B."/>
            <person name="Foesel B.U."/>
            <person name="Meier-Kolthoff J.P."/>
            <person name="Kumar N."/>
            <person name="Bresciani A."/>
            <person name="Martinez I."/>
            <person name="Just S."/>
            <person name="Ziegler C."/>
            <person name="Brugiroux S."/>
            <person name="Garzetti D."/>
            <person name="Wenning M."/>
            <person name="Bui T.P."/>
            <person name="Wang J."/>
            <person name="Hugenholtz F."/>
            <person name="Plugge C.M."/>
            <person name="Peterson D.A."/>
            <person name="Hornef M.W."/>
            <person name="Baines J.F."/>
            <person name="Smidt H."/>
            <person name="Walter J."/>
            <person name="Kristiansen K."/>
            <person name="Nielsen H.B."/>
            <person name="Haller D."/>
            <person name="Overmann J."/>
            <person name="Stecher B."/>
            <person name="Clavel T."/>
        </authorList>
    </citation>
    <scope>NUCLEOTIDE SEQUENCE [LARGE SCALE GENOMIC DNA]</scope>
    <source>
        <strain evidence="16 17">DSM 28560</strain>
    </source>
</reference>
<dbReference type="InterPro" id="IPR046357">
    <property type="entry name" value="PPIase_dom_sf"/>
</dbReference>
<comment type="similarity">
    <text evidence="2 12 14">Belongs to the FKBP-type PPIase family. Tig subfamily.</text>
</comment>
<dbReference type="EMBL" id="SMMX01000001">
    <property type="protein sequence ID" value="TDA23242.1"/>
    <property type="molecule type" value="Genomic_DNA"/>
</dbReference>
<dbReference type="InterPro" id="IPR001179">
    <property type="entry name" value="PPIase_FKBP_dom"/>
</dbReference>
<dbReference type="FunFam" id="3.10.50.40:FF:000001">
    <property type="entry name" value="Trigger factor"/>
    <property type="match status" value="1"/>
</dbReference>
<dbReference type="NCBIfam" id="TIGR00115">
    <property type="entry name" value="tig"/>
    <property type="match status" value="1"/>
</dbReference>
<keyword evidence="7 12" id="KW-0143">Chaperone</keyword>
<dbReference type="GO" id="GO:0015031">
    <property type="term" value="P:protein transport"/>
    <property type="evidence" value="ECO:0007669"/>
    <property type="project" value="UniProtKB-UniRule"/>
</dbReference>
<comment type="domain">
    <text evidence="12">Consists of 3 domains; the N-terminus binds the ribosome, the middle domain has PPIase activity, while the C-terminus has intrinsic chaperone activity on its own.</text>
</comment>
<dbReference type="SUPFAM" id="SSF102735">
    <property type="entry name" value="Trigger factor ribosome-binding domain"/>
    <property type="match status" value="1"/>
</dbReference>
<dbReference type="GO" id="GO:0044183">
    <property type="term" value="F:protein folding chaperone"/>
    <property type="evidence" value="ECO:0007669"/>
    <property type="project" value="TreeGrafter"/>
</dbReference>
<name>A0A4R4FHP5_9FIRM</name>
<dbReference type="InterPro" id="IPR008880">
    <property type="entry name" value="Trigger_fac_C"/>
</dbReference>
<keyword evidence="12" id="KW-0963">Cytoplasm</keyword>
<keyword evidence="6 12" id="KW-0697">Rotamase</keyword>
<comment type="function">
    <text evidence="10 12">Involved in protein export. Acts as a chaperone by maintaining the newly synthesized protein in an open conformation. Functions as a peptidyl-prolyl cis-trans isomerase.</text>
</comment>
<dbReference type="InterPro" id="IPR008881">
    <property type="entry name" value="Trigger_fac_ribosome-bd_bac"/>
</dbReference>
<evidence type="ECO:0000313" key="17">
    <source>
        <dbReference type="Proteomes" id="UP000295710"/>
    </source>
</evidence>
<dbReference type="PANTHER" id="PTHR30560">
    <property type="entry name" value="TRIGGER FACTOR CHAPERONE AND PEPTIDYL-PROLYL CIS/TRANS ISOMERASE"/>
    <property type="match status" value="1"/>
</dbReference>
<evidence type="ECO:0000256" key="9">
    <source>
        <dbReference type="ARBA" id="ARBA00023306"/>
    </source>
</evidence>
<dbReference type="Gene3D" id="3.30.70.1050">
    <property type="entry name" value="Trigger factor ribosome-binding domain"/>
    <property type="match status" value="1"/>
</dbReference>
<dbReference type="RefSeq" id="WP_132273832.1">
    <property type="nucleotide sequence ID" value="NZ_JAOBST010000012.1"/>
</dbReference>
<evidence type="ECO:0000313" key="16">
    <source>
        <dbReference type="EMBL" id="TDA23242.1"/>
    </source>
</evidence>
<dbReference type="HAMAP" id="MF_00303">
    <property type="entry name" value="Trigger_factor_Tig"/>
    <property type="match status" value="1"/>
</dbReference>
<dbReference type="AlphaFoldDB" id="A0A4R4FHP5"/>
<protein>
    <recommendedName>
        <fullName evidence="4 12">Trigger factor</fullName>
        <shortName evidence="12">TF</shortName>
        <ecNumber evidence="3 12">5.2.1.8</ecNumber>
    </recommendedName>
    <alternativeName>
        <fullName evidence="11 12">PPIase</fullName>
    </alternativeName>
</protein>
<dbReference type="SUPFAM" id="SSF54534">
    <property type="entry name" value="FKBP-like"/>
    <property type="match status" value="1"/>
</dbReference>
<dbReference type="Pfam" id="PF05698">
    <property type="entry name" value="Trigger_C"/>
    <property type="match status" value="1"/>
</dbReference>
<gene>
    <name evidence="12" type="primary">tig</name>
    <name evidence="16" type="ORF">E1963_00330</name>
</gene>
<evidence type="ECO:0000256" key="14">
    <source>
        <dbReference type="RuleBase" id="RU003914"/>
    </source>
</evidence>
<evidence type="ECO:0000256" key="11">
    <source>
        <dbReference type="ARBA" id="ARBA00029986"/>
    </source>
</evidence>
<dbReference type="PANTHER" id="PTHR30560:SF3">
    <property type="entry name" value="TRIGGER FACTOR-LIKE PROTEIN TIG, CHLOROPLASTIC"/>
    <property type="match status" value="1"/>
</dbReference>
<evidence type="ECO:0000256" key="7">
    <source>
        <dbReference type="ARBA" id="ARBA00023186"/>
    </source>
</evidence>